<dbReference type="AlphaFoldDB" id="F2IFC7"/>
<dbReference type="Proteomes" id="UP000007463">
    <property type="component" value="Chromosome"/>
</dbReference>
<feature type="domain" description="NadR/Ttd14 AAA" evidence="1">
    <location>
        <begin position="2"/>
        <end position="160"/>
    </location>
</feature>
<dbReference type="Gene3D" id="3.40.50.300">
    <property type="entry name" value="P-loop containing nucleotide triphosphate hydrolases"/>
    <property type="match status" value="1"/>
</dbReference>
<dbReference type="KEGG" id="fte:Fluta_2630"/>
<evidence type="ECO:0000259" key="1">
    <source>
        <dbReference type="Pfam" id="PF13521"/>
    </source>
</evidence>
<dbReference type="eggNOG" id="COG3172">
    <property type="taxonomic scope" value="Bacteria"/>
</dbReference>
<evidence type="ECO:0000313" key="2">
    <source>
        <dbReference type="EMBL" id="AEA44612.1"/>
    </source>
</evidence>
<dbReference type="SUPFAM" id="SSF52540">
    <property type="entry name" value="P-loop containing nucleoside triphosphate hydrolases"/>
    <property type="match status" value="1"/>
</dbReference>
<organism evidence="2 3">
    <name type="scientific">Fluviicola taffensis (strain DSM 16823 / NCIMB 13979 / RW262)</name>
    <dbReference type="NCBI Taxonomy" id="755732"/>
    <lineage>
        <taxon>Bacteria</taxon>
        <taxon>Pseudomonadati</taxon>
        <taxon>Bacteroidota</taxon>
        <taxon>Flavobacteriia</taxon>
        <taxon>Flavobacteriales</taxon>
        <taxon>Crocinitomicaceae</taxon>
        <taxon>Fluviicola</taxon>
    </lineage>
</organism>
<dbReference type="HOGENOM" id="CLU_114570_0_0_10"/>
<sequence length="172" mass="19741">MKIALTGSHKVGKTTLAEKLQESLHDYIFVPERYEELEEKGMLFAETPKLEDFILQLDHALEASSIDEPDVVFDRCPLDLLAYIYVIGGPEASKNFYMKVREAMTDIDLFILVPIEIPDLIGCPENESPELRKKVNDLLEEWISDFEVETITVKGTVAEREEQVIRRILEIN</sequence>
<dbReference type="InterPro" id="IPR038727">
    <property type="entry name" value="NadR/Ttd14_AAA_dom"/>
</dbReference>
<dbReference type="Pfam" id="PF13521">
    <property type="entry name" value="AAA_28"/>
    <property type="match status" value="1"/>
</dbReference>
<reference evidence="2 3" key="1">
    <citation type="journal article" date="2011" name="Stand. Genomic Sci.">
        <title>Complete genome sequence of the gliding freshwater bacterium Fluviicola taffensis type strain (RW262).</title>
        <authorList>
            <person name="Woyke T."/>
            <person name="Chertkov O."/>
            <person name="Lapidus A."/>
            <person name="Nolan M."/>
            <person name="Lucas S."/>
            <person name="Del Rio T.G."/>
            <person name="Tice H."/>
            <person name="Cheng J.F."/>
            <person name="Tapia R."/>
            <person name="Han C."/>
            <person name="Goodwin L."/>
            <person name="Pitluck S."/>
            <person name="Liolios K."/>
            <person name="Pagani I."/>
            <person name="Ivanova N."/>
            <person name="Huntemann M."/>
            <person name="Mavromatis K."/>
            <person name="Mikhailova N."/>
            <person name="Pati A."/>
            <person name="Chen A."/>
            <person name="Palaniappan K."/>
            <person name="Land M."/>
            <person name="Hauser L."/>
            <person name="Brambilla E.M."/>
            <person name="Rohde M."/>
            <person name="Mwirichia R."/>
            <person name="Sikorski J."/>
            <person name="Tindall B.J."/>
            <person name="Goker M."/>
            <person name="Bristow J."/>
            <person name="Eisen J.A."/>
            <person name="Markowitz V."/>
            <person name="Hugenholtz P."/>
            <person name="Klenk H.P."/>
            <person name="Kyrpides N.C."/>
        </authorList>
    </citation>
    <scope>NUCLEOTIDE SEQUENCE [LARGE SCALE GENOMIC DNA]</scope>
    <source>
        <strain evidence="3">DSM 16823 / RW262 / RW262</strain>
    </source>
</reference>
<accession>F2IFC7</accession>
<reference evidence="3" key="2">
    <citation type="submission" date="2011-02" db="EMBL/GenBank/DDBJ databases">
        <title>The complete genome of Fluviicola taffensis DSM 16823.</title>
        <authorList>
            <consortium name="US DOE Joint Genome Institute (JGI-PGF)"/>
            <person name="Lucas S."/>
            <person name="Copeland A."/>
            <person name="Lapidus A."/>
            <person name="Bruce D."/>
            <person name="Goodwin L."/>
            <person name="Pitluck S."/>
            <person name="Kyrpides N."/>
            <person name="Mavromatis K."/>
            <person name="Ivanova N."/>
            <person name="Mikhailova N."/>
            <person name="Pagani I."/>
            <person name="Chertkov O."/>
            <person name="Detter J.C."/>
            <person name="Han C."/>
            <person name="Tapia R."/>
            <person name="Land M."/>
            <person name="Hauser L."/>
            <person name="Markowitz V."/>
            <person name="Cheng J.-F."/>
            <person name="Hugenholtz P."/>
            <person name="Woyke T."/>
            <person name="Wu D."/>
            <person name="Tindall B."/>
            <person name="Pomrenke H.G."/>
            <person name="Brambilla E."/>
            <person name="Klenk H.-P."/>
            <person name="Eisen J.A."/>
        </authorList>
    </citation>
    <scope>NUCLEOTIDE SEQUENCE [LARGE SCALE GENOMIC DNA]</scope>
    <source>
        <strain evidence="3">DSM 16823 / RW262 / RW262</strain>
    </source>
</reference>
<dbReference type="EMBL" id="CP002542">
    <property type="protein sequence ID" value="AEA44612.1"/>
    <property type="molecule type" value="Genomic_DNA"/>
</dbReference>
<name>F2IFC7_FLUTR</name>
<dbReference type="STRING" id="755732.Fluta_2630"/>
<dbReference type="InterPro" id="IPR027417">
    <property type="entry name" value="P-loop_NTPase"/>
</dbReference>
<dbReference type="RefSeq" id="WP_013687382.1">
    <property type="nucleotide sequence ID" value="NC_015321.1"/>
</dbReference>
<dbReference type="OrthoDB" id="7351510at2"/>
<gene>
    <name evidence="2" type="ordered locus">Fluta_2630</name>
</gene>
<evidence type="ECO:0000313" key="3">
    <source>
        <dbReference type="Proteomes" id="UP000007463"/>
    </source>
</evidence>
<proteinExistence type="predicted"/>
<protein>
    <recommendedName>
        <fullName evidence="1">NadR/Ttd14 AAA domain-containing protein</fullName>
    </recommendedName>
</protein>
<keyword evidence="3" id="KW-1185">Reference proteome</keyword>